<comment type="catalytic activity">
    <reaction evidence="5">
        <text>7-aminomethyl-7-carbaguanine + 2 NADP(+) = 7-cyano-7-carbaguanine + 2 NADPH + 3 H(+)</text>
        <dbReference type="Rhea" id="RHEA:13409"/>
        <dbReference type="ChEBI" id="CHEBI:15378"/>
        <dbReference type="ChEBI" id="CHEBI:45075"/>
        <dbReference type="ChEBI" id="CHEBI:57783"/>
        <dbReference type="ChEBI" id="CHEBI:58349"/>
        <dbReference type="ChEBI" id="CHEBI:58703"/>
        <dbReference type="EC" id="1.7.1.13"/>
    </reaction>
</comment>
<feature type="binding site" evidence="5">
    <location>
        <begin position="80"/>
        <end position="82"/>
    </location>
    <ligand>
        <name>substrate</name>
    </ligand>
</feature>
<evidence type="ECO:0000256" key="1">
    <source>
        <dbReference type="ARBA" id="ARBA00022490"/>
    </source>
</evidence>
<evidence type="ECO:0000256" key="2">
    <source>
        <dbReference type="ARBA" id="ARBA00022785"/>
    </source>
</evidence>
<evidence type="ECO:0000313" key="7">
    <source>
        <dbReference type="EMBL" id="RZO19058.1"/>
    </source>
</evidence>
<evidence type="ECO:0000256" key="5">
    <source>
        <dbReference type="HAMAP-Rule" id="MF_00817"/>
    </source>
</evidence>
<dbReference type="PANTHER" id="PTHR34354:SF1">
    <property type="entry name" value="NADPH-DEPENDENT 7-CYANO-7-DEAZAGUANINE REDUCTASE"/>
    <property type="match status" value="1"/>
</dbReference>
<dbReference type="GO" id="GO:0008616">
    <property type="term" value="P:tRNA queuosine(34) biosynthetic process"/>
    <property type="evidence" value="ECO:0007669"/>
    <property type="project" value="UniProtKB-UniRule"/>
</dbReference>
<proteinExistence type="inferred from homology"/>
<comment type="function">
    <text evidence="5">Catalyzes the NADPH-dependent reduction of 7-cyano-7-deazaguanine (preQ0) to 7-aminomethyl-7-deazaguanine (preQ1).</text>
</comment>
<dbReference type="EMBL" id="SHBP01000021">
    <property type="protein sequence ID" value="RZO19058.1"/>
    <property type="molecule type" value="Genomic_DNA"/>
</dbReference>
<dbReference type="PANTHER" id="PTHR34354">
    <property type="entry name" value="NADPH-DEPENDENT 7-CYANO-7-DEAZAGUANINE REDUCTASE"/>
    <property type="match status" value="1"/>
</dbReference>
<feature type="active site" description="Thioimide intermediate" evidence="5">
    <location>
        <position position="181"/>
    </location>
</feature>
<organism evidence="7 8">
    <name type="scientific">SAR92 clade bacterium</name>
    <dbReference type="NCBI Taxonomy" id="2315479"/>
    <lineage>
        <taxon>Bacteria</taxon>
        <taxon>Pseudomonadati</taxon>
        <taxon>Pseudomonadota</taxon>
        <taxon>Gammaproteobacteria</taxon>
        <taxon>Cellvibrionales</taxon>
        <taxon>Porticoccaceae</taxon>
        <taxon>SAR92 clade</taxon>
    </lineage>
</organism>
<dbReference type="Gene3D" id="3.30.1130.10">
    <property type="match status" value="2"/>
</dbReference>
<dbReference type="InterPro" id="IPR029139">
    <property type="entry name" value="QueF_N"/>
</dbReference>
<dbReference type="InterPro" id="IPR043133">
    <property type="entry name" value="GTP-CH-I_C/QueF"/>
</dbReference>
<dbReference type="SUPFAM" id="SSF55620">
    <property type="entry name" value="Tetrahydrobiopterin biosynthesis enzymes-like"/>
    <property type="match status" value="1"/>
</dbReference>
<dbReference type="Proteomes" id="UP000315889">
    <property type="component" value="Unassembled WGS sequence"/>
</dbReference>
<dbReference type="PIRSF" id="PIRSF004750">
    <property type="entry name" value="Nitrile_oxidored_YqcD_prd"/>
    <property type="match status" value="1"/>
</dbReference>
<dbReference type="Pfam" id="PF14489">
    <property type="entry name" value="QueF"/>
    <property type="match status" value="1"/>
</dbReference>
<comment type="similarity">
    <text evidence="5">Belongs to the GTP cyclohydrolase I family. QueF type 2 subfamily.</text>
</comment>
<comment type="caution">
    <text evidence="7">The sequence shown here is derived from an EMBL/GenBank/DDBJ whole genome shotgun (WGS) entry which is preliminary data.</text>
</comment>
<dbReference type="InterPro" id="IPR050084">
    <property type="entry name" value="NADPH_dep_7-cyano-7-deazaG_red"/>
</dbReference>
<feature type="binding site" evidence="5">
    <location>
        <begin position="249"/>
        <end position="250"/>
    </location>
    <ligand>
        <name>NADPH</name>
        <dbReference type="ChEBI" id="CHEBI:57783"/>
    </ligand>
</feature>
<evidence type="ECO:0000256" key="3">
    <source>
        <dbReference type="ARBA" id="ARBA00022857"/>
    </source>
</evidence>
<dbReference type="GO" id="GO:0033739">
    <property type="term" value="F:preQ1 synthase activity"/>
    <property type="evidence" value="ECO:0007669"/>
    <property type="project" value="UniProtKB-UniRule"/>
</dbReference>
<keyword evidence="3 5" id="KW-0521">NADP</keyword>
<sequence>MANYSDTGLGKHTAYSEQYDASLLQPISRSKARQQESGGELPFVGSDFWTAFEISWLNSDGLPQVAIGEFSFPCTSDSIIESKSFKLYLNSLIQTKYPSKQAVTDLLTVDLSHACGEDVGVVLYDLAEYAGFHAISEPQGICLDQRGVSIDTYEPDNKFLIANKREVITETLYSHLLKTNCPVTDQPDWASVYVSYSGPRIDKDGLLKYIVSYRQHQDFHEQCVEQIFTDIMQCCSPFELSVYARYMRRGGLDINPFRSTTSTVPPVWRQVRQ</sequence>
<keyword evidence="1 5" id="KW-0963">Cytoplasm</keyword>
<feature type="binding site" evidence="5">
    <location>
        <begin position="82"/>
        <end position="83"/>
    </location>
    <ligand>
        <name>NADPH</name>
        <dbReference type="ChEBI" id="CHEBI:57783"/>
    </ligand>
</feature>
<gene>
    <name evidence="5 7" type="primary">queF</name>
    <name evidence="7" type="ORF">EVB03_09175</name>
</gene>
<dbReference type="InterPro" id="IPR029500">
    <property type="entry name" value="QueF"/>
</dbReference>
<keyword evidence="2 5" id="KW-0671">Queuosine biosynthesis</keyword>
<dbReference type="GO" id="GO:0005737">
    <property type="term" value="C:cytoplasm"/>
    <property type="evidence" value="ECO:0007669"/>
    <property type="project" value="UniProtKB-SubCell"/>
</dbReference>
<name>A0A520MCW8_9GAMM</name>
<dbReference type="NCBIfam" id="TIGR03138">
    <property type="entry name" value="QueF"/>
    <property type="match status" value="1"/>
</dbReference>
<dbReference type="EC" id="1.7.1.13" evidence="5"/>
<dbReference type="Pfam" id="PF14819">
    <property type="entry name" value="QueF_N"/>
    <property type="match status" value="1"/>
</dbReference>
<comment type="subunit">
    <text evidence="5">Homodimer.</text>
</comment>
<feature type="domain" description="NADPH-dependent 7-cyano-7-deazaguanine reductase N-terminal" evidence="6">
    <location>
        <begin position="15"/>
        <end position="122"/>
    </location>
</feature>
<evidence type="ECO:0000313" key="8">
    <source>
        <dbReference type="Proteomes" id="UP000315889"/>
    </source>
</evidence>
<dbReference type="AlphaFoldDB" id="A0A520MCW8"/>
<dbReference type="HAMAP" id="MF_00817">
    <property type="entry name" value="QueF_type2"/>
    <property type="match status" value="1"/>
</dbReference>
<accession>A0A520MCW8</accession>
<comment type="subcellular location">
    <subcellularLocation>
        <location evidence="5">Cytoplasm</location>
    </subcellularLocation>
</comment>
<feature type="binding site" evidence="5">
    <location>
        <begin position="220"/>
        <end position="221"/>
    </location>
    <ligand>
        <name>substrate</name>
    </ligand>
</feature>
<feature type="active site" description="Proton donor" evidence="5">
    <location>
        <position position="188"/>
    </location>
</feature>
<dbReference type="UniPathway" id="UPA00392"/>
<dbReference type="InterPro" id="IPR016428">
    <property type="entry name" value="QueF_type2"/>
</dbReference>
<comment type="pathway">
    <text evidence="5">tRNA modification; tRNA-queuosine biosynthesis.</text>
</comment>
<protein>
    <recommendedName>
        <fullName evidence="5">NADPH-dependent 7-cyano-7-deazaguanine reductase</fullName>
        <ecNumber evidence="5">1.7.1.13</ecNumber>
    </recommendedName>
    <alternativeName>
        <fullName evidence="5">7-cyano-7-carbaguanine reductase</fullName>
    </alternativeName>
    <alternativeName>
        <fullName evidence="5">NADPH-dependent nitrile oxidoreductase</fullName>
    </alternativeName>
    <alternativeName>
        <fullName evidence="5">PreQ(0) reductase</fullName>
    </alternativeName>
</protein>
<evidence type="ECO:0000259" key="6">
    <source>
        <dbReference type="Pfam" id="PF14819"/>
    </source>
</evidence>
<reference evidence="7 8" key="1">
    <citation type="submission" date="2019-02" db="EMBL/GenBank/DDBJ databases">
        <title>Prokaryotic population dynamics and viral predation in marine succession experiment using metagenomics: the confinement effect.</title>
        <authorList>
            <person name="Haro-Moreno J.M."/>
            <person name="Rodriguez-Valera F."/>
            <person name="Lopez-Perez M."/>
        </authorList>
    </citation>
    <scope>NUCLEOTIDE SEQUENCE [LARGE SCALE GENOMIC DNA]</scope>
    <source>
        <strain evidence="7">MED-G170</strain>
    </source>
</reference>
<evidence type="ECO:0000256" key="4">
    <source>
        <dbReference type="ARBA" id="ARBA00023002"/>
    </source>
</evidence>
<keyword evidence="4 5" id="KW-0560">Oxidoreductase</keyword>